<proteinExistence type="predicted"/>
<name>A0AAD7W0A7_9TELE</name>
<dbReference type="InterPro" id="IPR051261">
    <property type="entry name" value="NLR"/>
</dbReference>
<reference evidence="5" key="1">
    <citation type="journal article" date="2023" name="Science">
        <title>Genome structures resolve the early diversification of teleost fishes.</title>
        <authorList>
            <person name="Parey E."/>
            <person name="Louis A."/>
            <person name="Montfort J."/>
            <person name="Bouchez O."/>
            <person name="Roques C."/>
            <person name="Iampietro C."/>
            <person name="Lluch J."/>
            <person name="Castinel A."/>
            <person name="Donnadieu C."/>
            <person name="Desvignes T."/>
            <person name="Floi Bucao C."/>
            <person name="Jouanno E."/>
            <person name="Wen M."/>
            <person name="Mejri S."/>
            <person name="Dirks R."/>
            <person name="Jansen H."/>
            <person name="Henkel C."/>
            <person name="Chen W.J."/>
            <person name="Zahm M."/>
            <person name="Cabau C."/>
            <person name="Klopp C."/>
            <person name="Thompson A.W."/>
            <person name="Robinson-Rechavi M."/>
            <person name="Braasch I."/>
            <person name="Lecointre G."/>
            <person name="Bobe J."/>
            <person name="Postlethwait J.H."/>
            <person name="Berthelot C."/>
            <person name="Roest Crollius H."/>
            <person name="Guiguen Y."/>
        </authorList>
    </citation>
    <scope>NUCLEOTIDE SEQUENCE</scope>
    <source>
        <strain evidence="5">NC1722</strain>
    </source>
</reference>
<gene>
    <name evidence="5" type="ORF">AAFF_G00323610</name>
</gene>
<keyword evidence="1" id="KW-0433">Leucine-rich repeat</keyword>
<sequence>MENLTLTSGVESRGGQMSRSKAASPLSSSHQGPDTGNKKLAQRIQEKLKPSVERMFKDTCEGVAKPGKHTPSTVVSQRETVRGSITNMRLPLDFQHNKILSDVKETSSVDVLLTNLIKGNLLPFALLWITSRPAAANRIPPQYFHRLTEVHGFNNPQKEQYFKKRFRDPDLASTVISHIKASRSLNMMCHIPLFCWISATVLEKVLDRPDIGEIPKTVTEMYTLFLLIRYTNKRKKEDDGNETETQKLDKSVC</sequence>
<evidence type="ECO:0000256" key="1">
    <source>
        <dbReference type="ARBA" id="ARBA00022614"/>
    </source>
</evidence>
<evidence type="ECO:0000256" key="2">
    <source>
        <dbReference type="ARBA" id="ARBA00022737"/>
    </source>
</evidence>
<accession>A0AAD7W0A7</accession>
<organism evidence="5 6">
    <name type="scientific">Aldrovandia affinis</name>
    <dbReference type="NCBI Taxonomy" id="143900"/>
    <lineage>
        <taxon>Eukaryota</taxon>
        <taxon>Metazoa</taxon>
        <taxon>Chordata</taxon>
        <taxon>Craniata</taxon>
        <taxon>Vertebrata</taxon>
        <taxon>Euteleostomi</taxon>
        <taxon>Actinopterygii</taxon>
        <taxon>Neopterygii</taxon>
        <taxon>Teleostei</taxon>
        <taxon>Notacanthiformes</taxon>
        <taxon>Halosauridae</taxon>
        <taxon>Aldrovandia</taxon>
    </lineage>
</organism>
<dbReference type="InterPro" id="IPR007111">
    <property type="entry name" value="NACHT_NTPase"/>
</dbReference>
<feature type="region of interest" description="Disordered" evidence="3">
    <location>
        <begin position="1"/>
        <end position="39"/>
    </location>
</feature>
<protein>
    <recommendedName>
        <fullName evidence="4">NACHT domain-containing protein</fullName>
    </recommendedName>
</protein>
<evidence type="ECO:0000259" key="4">
    <source>
        <dbReference type="Pfam" id="PF05729"/>
    </source>
</evidence>
<comment type="caution">
    <text evidence="5">The sequence shown here is derived from an EMBL/GenBank/DDBJ whole genome shotgun (WGS) entry which is preliminary data.</text>
</comment>
<feature type="domain" description="NACHT" evidence="4">
    <location>
        <begin position="101"/>
        <end position="168"/>
    </location>
</feature>
<dbReference type="EMBL" id="JAINUG010000491">
    <property type="protein sequence ID" value="KAJ8367267.1"/>
    <property type="molecule type" value="Genomic_DNA"/>
</dbReference>
<dbReference type="Proteomes" id="UP001221898">
    <property type="component" value="Unassembled WGS sequence"/>
</dbReference>
<dbReference type="Pfam" id="PF05729">
    <property type="entry name" value="NACHT"/>
    <property type="match status" value="1"/>
</dbReference>
<keyword evidence="6" id="KW-1185">Reference proteome</keyword>
<evidence type="ECO:0000313" key="6">
    <source>
        <dbReference type="Proteomes" id="UP001221898"/>
    </source>
</evidence>
<evidence type="ECO:0000256" key="3">
    <source>
        <dbReference type="SAM" id="MobiDB-lite"/>
    </source>
</evidence>
<dbReference type="AlphaFoldDB" id="A0AAD7W0A7"/>
<dbReference type="PANTHER" id="PTHR24106">
    <property type="entry name" value="NACHT, LRR AND CARD DOMAINS-CONTAINING"/>
    <property type="match status" value="1"/>
</dbReference>
<keyword evidence="2" id="KW-0677">Repeat</keyword>
<evidence type="ECO:0000313" key="5">
    <source>
        <dbReference type="EMBL" id="KAJ8367267.1"/>
    </source>
</evidence>
<feature type="compositionally biased region" description="Polar residues" evidence="3">
    <location>
        <begin position="1"/>
        <end position="10"/>
    </location>
</feature>
<feature type="compositionally biased region" description="Low complexity" evidence="3">
    <location>
        <begin position="18"/>
        <end position="29"/>
    </location>
</feature>